<evidence type="ECO:0000256" key="2">
    <source>
        <dbReference type="SAM" id="Phobius"/>
    </source>
</evidence>
<proteinExistence type="predicted"/>
<sequence length="475" mass="49571">MMLQRPAPLRATSPAHATFAPVGLPSLRTRALRVVAAANAPPPFTIGHHFKTASSTNGVICRSAGGRSDDAGQGAGKMFDGEGGESGAGMPPLPPVRQGGEGGAGGAGVGRRPGGPSGPSGPSGGPSGPPSGGPGPKLPGGWTWRQVLFVALGVAMTLPLFNYVKERLVSKPQELPVSPEDVTPEAPKSKSRLGRAASNVKHATLDPVKNVVNRFAPHDDVTEEAKRSEAARGVQHKVEDVKDKADTKFYDTTSKAERGYSHLQKDVKQGAEDVREKGADVAAGADRTVHKTSVKGGRVLGERVPEKASDMAYETKKTTKSAGKSMLDSIKNAPRRVGRALHLVADSTEKGTAKAERAVKQKTSAVKEKTTEEQRKNAYYVAGGVALGLAALGGLYYYDRQGGDLGGKVKKMQGKTREFTHKSASAAEKAANKASSAAEKGASTATEKGKESIEKAKEFAAERRAVEPAGIFKSS</sequence>
<comment type="caution">
    <text evidence="3">The sequence shown here is derived from an EMBL/GenBank/DDBJ whole genome shotgun (WGS) entry which is preliminary data.</text>
</comment>
<gene>
    <name evidence="3" type="ORF">DUNSADRAFT_482</name>
</gene>
<feature type="region of interest" description="Disordered" evidence="1">
    <location>
        <begin position="175"/>
        <end position="197"/>
    </location>
</feature>
<dbReference type="EMBL" id="MU070479">
    <property type="protein sequence ID" value="KAF5827535.1"/>
    <property type="molecule type" value="Genomic_DNA"/>
</dbReference>
<feature type="transmembrane region" description="Helical" evidence="2">
    <location>
        <begin position="378"/>
        <end position="398"/>
    </location>
</feature>
<keyword evidence="2" id="KW-1133">Transmembrane helix</keyword>
<organism evidence="3 4">
    <name type="scientific">Dunaliella salina</name>
    <name type="common">Green alga</name>
    <name type="synonym">Protococcus salinus</name>
    <dbReference type="NCBI Taxonomy" id="3046"/>
    <lineage>
        <taxon>Eukaryota</taxon>
        <taxon>Viridiplantae</taxon>
        <taxon>Chlorophyta</taxon>
        <taxon>core chlorophytes</taxon>
        <taxon>Chlorophyceae</taxon>
        <taxon>CS clade</taxon>
        <taxon>Chlamydomonadales</taxon>
        <taxon>Dunaliellaceae</taxon>
        <taxon>Dunaliella</taxon>
    </lineage>
</organism>
<name>A0ABQ7FYU5_DUNSA</name>
<dbReference type="Proteomes" id="UP000815325">
    <property type="component" value="Unassembled WGS sequence"/>
</dbReference>
<reference evidence="3" key="1">
    <citation type="submission" date="2017-08" db="EMBL/GenBank/DDBJ databases">
        <authorList>
            <person name="Polle J.E."/>
            <person name="Barry K."/>
            <person name="Cushman J."/>
            <person name="Schmutz J."/>
            <person name="Tran D."/>
            <person name="Hathwaick L.T."/>
            <person name="Yim W.C."/>
            <person name="Jenkins J."/>
            <person name="Mckie-Krisberg Z.M."/>
            <person name="Prochnik S."/>
            <person name="Lindquist E."/>
            <person name="Dockter R.B."/>
            <person name="Adam C."/>
            <person name="Molina H."/>
            <person name="Bunkerborg J."/>
            <person name="Jin E."/>
            <person name="Buchheim M."/>
            <person name="Magnuson J."/>
        </authorList>
    </citation>
    <scope>NUCLEOTIDE SEQUENCE</scope>
    <source>
        <strain evidence="3">CCAP 19/18</strain>
    </source>
</reference>
<feature type="compositionally biased region" description="Low complexity" evidence="1">
    <location>
        <begin position="422"/>
        <end position="446"/>
    </location>
</feature>
<feature type="region of interest" description="Disordered" evidence="1">
    <location>
        <begin position="416"/>
        <end position="453"/>
    </location>
</feature>
<keyword evidence="4" id="KW-1185">Reference proteome</keyword>
<evidence type="ECO:0000256" key="1">
    <source>
        <dbReference type="SAM" id="MobiDB-lite"/>
    </source>
</evidence>
<evidence type="ECO:0000313" key="3">
    <source>
        <dbReference type="EMBL" id="KAF5827535.1"/>
    </source>
</evidence>
<feature type="compositionally biased region" description="Gly residues" evidence="1">
    <location>
        <begin position="99"/>
        <end position="126"/>
    </location>
</feature>
<feature type="transmembrane region" description="Helical" evidence="2">
    <location>
        <begin position="147"/>
        <end position="164"/>
    </location>
</feature>
<feature type="region of interest" description="Disordered" evidence="1">
    <location>
        <begin position="64"/>
        <end position="139"/>
    </location>
</feature>
<accession>A0ABQ7FYU5</accession>
<keyword evidence="2" id="KW-0812">Transmembrane</keyword>
<protein>
    <submittedName>
        <fullName evidence="3">Uncharacterized protein</fullName>
    </submittedName>
</protein>
<feature type="compositionally biased region" description="Pro residues" evidence="1">
    <location>
        <begin position="127"/>
        <end position="137"/>
    </location>
</feature>
<evidence type="ECO:0000313" key="4">
    <source>
        <dbReference type="Proteomes" id="UP000815325"/>
    </source>
</evidence>
<keyword evidence="2" id="KW-0472">Membrane</keyword>